<dbReference type="InterPro" id="IPR013256">
    <property type="entry name" value="Chromatin_SPT2"/>
</dbReference>
<dbReference type="Proteomes" id="UP000266272">
    <property type="component" value="Unassembled WGS sequence"/>
</dbReference>
<evidence type="ECO:0000256" key="4">
    <source>
        <dbReference type="SAM" id="MobiDB-lite"/>
    </source>
</evidence>
<proteinExistence type="inferred from homology"/>
<organism evidence="5 6">
    <name type="scientific">Trichoderma arundinaceum</name>
    <dbReference type="NCBI Taxonomy" id="490622"/>
    <lineage>
        <taxon>Eukaryota</taxon>
        <taxon>Fungi</taxon>
        <taxon>Dikarya</taxon>
        <taxon>Ascomycota</taxon>
        <taxon>Pezizomycotina</taxon>
        <taxon>Sordariomycetes</taxon>
        <taxon>Hypocreomycetidae</taxon>
        <taxon>Hypocreales</taxon>
        <taxon>Hypocreaceae</taxon>
        <taxon>Trichoderma</taxon>
    </lineage>
</organism>
<keyword evidence="2 3" id="KW-0175">Coiled coil</keyword>
<dbReference type="STRING" id="490622.A0A395NJ99"/>
<dbReference type="SMART" id="SM00784">
    <property type="entry name" value="SPT2"/>
    <property type="match status" value="1"/>
</dbReference>
<feature type="compositionally biased region" description="Acidic residues" evidence="4">
    <location>
        <begin position="290"/>
        <end position="309"/>
    </location>
</feature>
<feature type="region of interest" description="Disordered" evidence="4">
    <location>
        <begin position="34"/>
        <end position="326"/>
    </location>
</feature>
<comment type="similarity">
    <text evidence="1">Belongs to the SPT2 family.</text>
</comment>
<feature type="coiled-coil region" evidence="3">
    <location>
        <begin position="341"/>
        <end position="368"/>
    </location>
</feature>
<name>A0A395NJ99_TRIAR</name>
<evidence type="ECO:0000313" key="5">
    <source>
        <dbReference type="EMBL" id="RFU76182.1"/>
    </source>
</evidence>
<feature type="compositionally biased region" description="Low complexity" evidence="4">
    <location>
        <begin position="105"/>
        <end position="114"/>
    </location>
</feature>
<evidence type="ECO:0000313" key="6">
    <source>
        <dbReference type="Proteomes" id="UP000266272"/>
    </source>
</evidence>
<evidence type="ECO:0000256" key="3">
    <source>
        <dbReference type="SAM" id="Coils"/>
    </source>
</evidence>
<dbReference type="AlphaFoldDB" id="A0A395NJ99"/>
<evidence type="ECO:0000256" key="2">
    <source>
        <dbReference type="ARBA" id="ARBA00023054"/>
    </source>
</evidence>
<gene>
    <name evidence="5" type="ORF">TARUN_6056</name>
</gene>
<evidence type="ECO:0000256" key="1">
    <source>
        <dbReference type="ARBA" id="ARBA00006461"/>
    </source>
</evidence>
<comment type="caution">
    <text evidence="5">The sequence shown here is derived from an EMBL/GenBank/DDBJ whole genome shotgun (WGS) entry which is preliminary data.</text>
</comment>
<dbReference type="Pfam" id="PF08243">
    <property type="entry name" value="SPT2"/>
    <property type="match status" value="1"/>
</dbReference>
<feature type="compositionally biased region" description="Low complexity" evidence="4">
    <location>
        <begin position="242"/>
        <end position="253"/>
    </location>
</feature>
<reference evidence="5 6" key="1">
    <citation type="journal article" date="2018" name="PLoS Pathog.">
        <title>Evolution of structural diversity of trichothecenes, a family of toxins produced by plant pathogenic and entomopathogenic fungi.</title>
        <authorList>
            <person name="Proctor R.H."/>
            <person name="McCormick S.P."/>
            <person name="Kim H.S."/>
            <person name="Cardoza R.E."/>
            <person name="Stanley A.M."/>
            <person name="Lindo L."/>
            <person name="Kelly A."/>
            <person name="Brown D.W."/>
            <person name="Lee T."/>
            <person name="Vaughan M.M."/>
            <person name="Alexander N.J."/>
            <person name="Busman M."/>
            <person name="Gutierrez S."/>
        </authorList>
    </citation>
    <scope>NUCLEOTIDE SEQUENCE [LARGE SCALE GENOMIC DNA]</scope>
    <source>
        <strain evidence="5 6">IBT 40837</strain>
    </source>
</reference>
<protein>
    <submittedName>
        <fullName evidence="5">Chromatin spt2</fullName>
    </submittedName>
</protein>
<feature type="compositionally biased region" description="Pro residues" evidence="4">
    <location>
        <begin position="115"/>
        <end position="127"/>
    </location>
</feature>
<dbReference type="EMBL" id="PXOA01000370">
    <property type="protein sequence ID" value="RFU76182.1"/>
    <property type="molecule type" value="Genomic_DNA"/>
</dbReference>
<feature type="compositionally biased region" description="Basic and acidic residues" evidence="4">
    <location>
        <begin position="161"/>
        <end position="174"/>
    </location>
</feature>
<keyword evidence="6" id="KW-1185">Reference proteome</keyword>
<feature type="compositionally biased region" description="Polar residues" evidence="4">
    <location>
        <begin position="195"/>
        <end position="208"/>
    </location>
</feature>
<sequence>MPVGCILLFPGQPWASTVTAANTQYQIGDLLAQISGGKSSDSPAPAVQRPQSVSIKRKADDNLARNDSKTPRLFAQPAKVPQRPAIATLPRPLPIPSKPVDIVSRPVRPVAASKPPAPPPVAPSKPKAPPKKGSYAEILARAQRAQAVMGQVGKIQHKKVEKGAIKKDKERSDVKAAPQGSQGRKPPIGYKGSSKPGQRNGTNGNATSKVDRNGAASRPPPKALGSSKKAPEPEPEKKLKKAAVATTGYTGTARPKPGAASKKSNAPRGGALLNAPPPRSGSSRRSRFEDDYDEEMDDFIDYDDEEEEDGQRYGYASDGSSDMEAGLDDIDDEERLAEQIARREDLQEERLEKSLKVAKEERKRKALEALRANRRG</sequence>
<accession>A0A395NJ99</accession>
<dbReference type="OrthoDB" id="5430658at2759"/>
<feature type="compositionally biased region" description="Basic and acidic residues" evidence="4">
    <location>
        <begin position="57"/>
        <end position="70"/>
    </location>
</feature>